<dbReference type="InterPro" id="IPR017853">
    <property type="entry name" value="GH"/>
</dbReference>
<reference evidence="10" key="1">
    <citation type="submission" date="2020-10" db="EMBL/GenBank/DDBJ databases">
        <authorList>
            <person name="Gilroy R."/>
        </authorList>
    </citation>
    <scope>NUCLEOTIDE SEQUENCE</scope>
    <source>
        <strain evidence="10">21143</strain>
    </source>
</reference>
<keyword evidence="8" id="KW-0732">Signal</keyword>
<organism evidence="10 11">
    <name type="scientific">Candidatus Caccoplasma intestinavium</name>
    <dbReference type="NCBI Taxonomy" id="2840716"/>
    <lineage>
        <taxon>Bacteria</taxon>
        <taxon>Pseudomonadati</taxon>
        <taxon>Bacteroidota</taxon>
        <taxon>Bacteroidia</taxon>
        <taxon>Bacteroidales</taxon>
        <taxon>Bacteroidaceae</taxon>
        <taxon>Bacteroidaceae incertae sedis</taxon>
        <taxon>Candidatus Caccoplasma</taxon>
    </lineage>
</organism>
<feature type="chain" id="PRO_5039423987" description="non-reducing end alpha-L-arabinofuranosidase" evidence="8">
    <location>
        <begin position="20"/>
        <end position="510"/>
    </location>
</feature>
<dbReference type="GO" id="GO:0046556">
    <property type="term" value="F:alpha-L-arabinofuranosidase activity"/>
    <property type="evidence" value="ECO:0007669"/>
    <property type="project" value="UniProtKB-EC"/>
</dbReference>
<dbReference type="PANTHER" id="PTHR43576:SF2">
    <property type="entry name" value="INTRACELLULAR EXO-ALPHA-L-ARABINOFURANOSIDASE 2"/>
    <property type="match status" value="1"/>
</dbReference>
<gene>
    <name evidence="10" type="ORF">IAD06_08555</name>
</gene>
<dbReference type="GO" id="GO:0046373">
    <property type="term" value="P:L-arabinose metabolic process"/>
    <property type="evidence" value="ECO:0007669"/>
    <property type="project" value="InterPro"/>
</dbReference>
<dbReference type="PANTHER" id="PTHR43576">
    <property type="entry name" value="ALPHA-L-ARABINOFURANOSIDASE C-RELATED"/>
    <property type="match status" value="1"/>
</dbReference>
<dbReference type="InterPro" id="IPR010720">
    <property type="entry name" value="Alpha-L-AF_C"/>
</dbReference>
<dbReference type="Pfam" id="PF06964">
    <property type="entry name" value="Alpha-L-AF_C"/>
    <property type="match status" value="1"/>
</dbReference>
<comment type="caution">
    <text evidence="10">The sequence shown here is derived from an EMBL/GenBank/DDBJ whole genome shotgun (WGS) entry which is preliminary data.</text>
</comment>
<feature type="domain" description="Alpha-L-arabinofuranosidase C-terminal" evidence="9">
    <location>
        <begin position="315"/>
        <end position="503"/>
    </location>
</feature>
<dbReference type="Pfam" id="PF22848">
    <property type="entry name" value="ASD1_dom"/>
    <property type="match status" value="1"/>
</dbReference>
<dbReference type="InterPro" id="IPR013780">
    <property type="entry name" value="Glyco_hydro_b"/>
</dbReference>
<evidence type="ECO:0000256" key="4">
    <source>
        <dbReference type="ARBA" id="ARBA00012670"/>
    </source>
</evidence>
<keyword evidence="7" id="KW-0326">Glycosidase</keyword>
<dbReference type="SUPFAM" id="SSF51445">
    <property type="entry name" value="(Trans)glycosidases"/>
    <property type="match status" value="1"/>
</dbReference>
<accession>A0A9D1GF92</accession>
<dbReference type="EC" id="3.2.1.55" evidence="4"/>
<evidence type="ECO:0000256" key="2">
    <source>
        <dbReference type="ARBA" id="ARBA00007186"/>
    </source>
</evidence>
<evidence type="ECO:0000256" key="6">
    <source>
        <dbReference type="ARBA" id="ARBA00023277"/>
    </source>
</evidence>
<proteinExistence type="inferred from homology"/>
<evidence type="ECO:0000256" key="1">
    <source>
        <dbReference type="ARBA" id="ARBA00001462"/>
    </source>
</evidence>
<comment type="subunit">
    <text evidence="3">Homohexamer; trimer of dimers.</text>
</comment>
<dbReference type="AlphaFoldDB" id="A0A9D1GF92"/>
<dbReference type="GO" id="GO:0000272">
    <property type="term" value="P:polysaccharide catabolic process"/>
    <property type="evidence" value="ECO:0007669"/>
    <property type="project" value="TreeGrafter"/>
</dbReference>
<evidence type="ECO:0000256" key="7">
    <source>
        <dbReference type="ARBA" id="ARBA00023295"/>
    </source>
</evidence>
<name>A0A9D1GF92_9BACT</name>
<dbReference type="SMART" id="SM00813">
    <property type="entry name" value="Alpha-L-AF_C"/>
    <property type="match status" value="1"/>
</dbReference>
<dbReference type="EMBL" id="DVKT01000063">
    <property type="protein sequence ID" value="HIT40067.1"/>
    <property type="molecule type" value="Genomic_DNA"/>
</dbReference>
<reference evidence="10" key="2">
    <citation type="journal article" date="2021" name="PeerJ">
        <title>Extensive microbial diversity within the chicken gut microbiome revealed by metagenomics and culture.</title>
        <authorList>
            <person name="Gilroy R."/>
            <person name="Ravi A."/>
            <person name="Getino M."/>
            <person name="Pursley I."/>
            <person name="Horton D.L."/>
            <person name="Alikhan N.F."/>
            <person name="Baker D."/>
            <person name="Gharbi K."/>
            <person name="Hall N."/>
            <person name="Watson M."/>
            <person name="Adriaenssens E.M."/>
            <person name="Foster-Nyarko E."/>
            <person name="Jarju S."/>
            <person name="Secka A."/>
            <person name="Antonio M."/>
            <person name="Oren A."/>
            <person name="Chaudhuri R.R."/>
            <person name="La Ragione R."/>
            <person name="Hildebrand F."/>
            <person name="Pallen M.J."/>
        </authorList>
    </citation>
    <scope>NUCLEOTIDE SEQUENCE</scope>
    <source>
        <strain evidence="10">21143</strain>
    </source>
</reference>
<feature type="signal peptide" evidence="8">
    <location>
        <begin position="1"/>
        <end position="19"/>
    </location>
</feature>
<evidence type="ECO:0000259" key="9">
    <source>
        <dbReference type="SMART" id="SM00813"/>
    </source>
</evidence>
<protein>
    <recommendedName>
        <fullName evidence="4">non-reducing end alpha-L-arabinofuranosidase</fullName>
        <ecNumber evidence="4">3.2.1.55</ecNumber>
    </recommendedName>
</protein>
<evidence type="ECO:0000256" key="3">
    <source>
        <dbReference type="ARBA" id="ARBA00011165"/>
    </source>
</evidence>
<comment type="catalytic activity">
    <reaction evidence="1">
        <text>Hydrolysis of terminal non-reducing alpha-L-arabinofuranoside residues in alpha-L-arabinosides.</text>
        <dbReference type="EC" id="3.2.1.55"/>
    </reaction>
</comment>
<dbReference type="InterPro" id="IPR055235">
    <property type="entry name" value="ASD1_cat"/>
</dbReference>
<comment type="similarity">
    <text evidence="2">Belongs to the glycosyl hydrolase 51 family.</text>
</comment>
<dbReference type="Gene3D" id="2.60.40.1180">
    <property type="entry name" value="Golgi alpha-mannosidase II"/>
    <property type="match status" value="1"/>
</dbReference>
<evidence type="ECO:0000313" key="10">
    <source>
        <dbReference type="EMBL" id="HIT40067.1"/>
    </source>
</evidence>
<evidence type="ECO:0000256" key="8">
    <source>
        <dbReference type="SAM" id="SignalP"/>
    </source>
</evidence>
<dbReference type="SUPFAM" id="SSF51011">
    <property type="entry name" value="Glycosyl hydrolase domain"/>
    <property type="match status" value="1"/>
</dbReference>
<keyword evidence="5" id="KW-0378">Hydrolase</keyword>
<dbReference type="Gene3D" id="3.20.20.80">
    <property type="entry name" value="Glycosidases"/>
    <property type="match status" value="1"/>
</dbReference>
<sequence>MKKLFCSLFLAACTCTMSAQDVVTVAVHPSQGTQKISRHIYGQFAEHLGTCIYGGLWVGEESPIPNTKGYRTDVLEALKRLDIPNLRWPGGCFADEYHWMDGIGPRNERPKMSNNNWGGLVEDNSFGTHEFLNLCEILGCEPYVSLNVGSGTVEEMAKWVEYMTSDGDTPMAKLRRENGRDKAWKVRFIGVGNESWGCGGNMRPEYYADLYRRYATYCRNYDGNRLFKIACGAGEYDLNWTETMMKRVGTRMNGLSLHYYTVTGWKGKKGSATEFDDEDYYWTIGKCLDIENAIKAHIAIMDKYDPQKRVGLMVDEWGTWWEPEPGTQLFQQNTLRDAFVAALSLNVFHKYVDRIRMTNIAQVVNVLQSMILTRGDKMVLTPTYYVYEMYRPHQDAVYLPLDIDAPIRKVRDDRTIPLVSATASRDEQGRIHVSLANVDVDKSRKVRVTLDEVKATKVSGTILTSKKITDLNTFEKPDKVKLVPFKGAKLAKGVVEVNLPAHSIVTLEIE</sequence>
<evidence type="ECO:0000256" key="5">
    <source>
        <dbReference type="ARBA" id="ARBA00022801"/>
    </source>
</evidence>
<dbReference type="Proteomes" id="UP000886722">
    <property type="component" value="Unassembled WGS sequence"/>
</dbReference>
<evidence type="ECO:0000313" key="11">
    <source>
        <dbReference type="Proteomes" id="UP000886722"/>
    </source>
</evidence>
<keyword evidence="6" id="KW-0119">Carbohydrate metabolism</keyword>